<dbReference type="OrthoDB" id="3548654at2759"/>
<dbReference type="InterPro" id="IPR052895">
    <property type="entry name" value="HetReg/Transcr_Mod"/>
</dbReference>
<dbReference type="InterPro" id="IPR010730">
    <property type="entry name" value="HET"/>
</dbReference>
<protein>
    <submittedName>
        <fullName evidence="2">HET-domain-containing protein</fullName>
    </submittedName>
</protein>
<dbReference type="STRING" id="1095630.A0A2J6SRF3"/>
<evidence type="ECO:0000313" key="2">
    <source>
        <dbReference type="EMBL" id="PMD53354.1"/>
    </source>
</evidence>
<keyword evidence="3" id="KW-1185">Reference proteome</keyword>
<accession>A0A2J6SRF3</accession>
<sequence length="335" mass="38482">MASNLQYTYDSLSPRTVRLLRLWPGPPGSPLICSLDKVSLDDANLEYKALSYVWGDEFPQSRLWIKGIDGIHRKQLLIRPNLATALKQLRENQLIQQAVHEQFTFPTYLWMDAVCIDQGNIEERSQQVSLMYEIYTASTVIAWLGEEDEYTVPALRLLYGLSNLWDWWSDDAKAAIRQLAHNEKFKSFWVALGHFFARPWWTRMWIIQEIVLARDAILVCGRWYVSWVRLCKATPVLMDSSTDELSEATLVTGEFRHFHAALQGIGLLKCLKIIKTRMKFGQDPTGTSSLEKCVLSALLYVGRNYEATKPLDKVYGILGLLRGFGVTPQLEVRYN</sequence>
<organism evidence="2 3">
    <name type="scientific">Hyaloscypha bicolor E</name>
    <dbReference type="NCBI Taxonomy" id="1095630"/>
    <lineage>
        <taxon>Eukaryota</taxon>
        <taxon>Fungi</taxon>
        <taxon>Dikarya</taxon>
        <taxon>Ascomycota</taxon>
        <taxon>Pezizomycotina</taxon>
        <taxon>Leotiomycetes</taxon>
        <taxon>Helotiales</taxon>
        <taxon>Hyaloscyphaceae</taxon>
        <taxon>Hyaloscypha</taxon>
        <taxon>Hyaloscypha bicolor</taxon>
    </lineage>
</organism>
<dbReference type="EMBL" id="KZ613883">
    <property type="protein sequence ID" value="PMD53354.1"/>
    <property type="molecule type" value="Genomic_DNA"/>
</dbReference>
<dbReference type="Pfam" id="PF06985">
    <property type="entry name" value="HET"/>
    <property type="match status" value="1"/>
</dbReference>
<dbReference type="GeneID" id="36583896"/>
<reference evidence="2 3" key="1">
    <citation type="submission" date="2016-04" db="EMBL/GenBank/DDBJ databases">
        <title>A degradative enzymes factory behind the ericoid mycorrhizal symbiosis.</title>
        <authorList>
            <consortium name="DOE Joint Genome Institute"/>
            <person name="Martino E."/>
            <person name="Morin E."/>
            <person name="Grelet G."/>
            <person name="Kuo A."/>
            <person name="Kohler A."/>
            <person name="Daghino S."/>
            <person name="Barry K."/>
            <person name="Choi C."/>
            <person name="Cichocki N."/>
            <person name="Clum A."/>
            <person name="Copeland A."/>
            <person name="Hainaut M."/>
            <person name="Haridas S."/>
            <person name="Labutti K."/>
            <person name="Lindquist E."/>
            <person name="Lipzen A."/>
            <person name="Khouja H.-R."/>
            <person name="Murat C."/>
            <person name="Ohm R."/>
            <person name="Olson A."/>
            <person name="Spatafora J."/>
            <person name="Veneault-Fourrey C."/>
            <person name="Henrissat B."/>
            <person name="Grigoriev I."/>
            <person name="Martin F."/>
            <person name="Perotto S."/>
        </authorList>
    </citation>
    <scope>NUCLEOTIDE SEQUENCE [LARGE SCALE GENOMIC DNA]</scope>
    <source>
        <strain evidence="2 3">E</strain>
    </source>
</reference>
<dbReference type="RefSeq" id="XP_024730258.1">
    <property type="nucleotide sequence ID" value="XM_024875817.1"/>
</dbReference>
<feature type="domain" description="Heterokaryon incompatibility" evidence="1">
    <location>
        <begin position="47"/>
        <end position="209"/>
    </location>
</feature>
<dbReference type="InParanoid" id="A0A2J6SRF3"/>
<dbReference type="Proteomes" id="UP000235371">
    <property type="component" value="Unassembled WGS sequence"/>
</dbReference>
<dbReference type="AlphaFoldDB" id="A0A2J6SRF3"/>
<dbReference type="PANTHER" id="PTHR24148:SF73">
    <property type="entry name" value="HET DOMAIN PROTEIN (AFU_ORTHOLOGUE AFUA_8G01020)"/>
    <property type="match status" value="1"/>
</dbReference>
<dbReference type="PANTHER" id="PTHR24148">
    <property type="entry name" value="ANKYRIN REPEAT DOMAIN-CONTAINING PROTEIN 39 HOMOLOG-RELATED"/>
    <property type="match status" value="1"/>
</dbReference>
<gene>
    <name evidence="2" type="ORF">K444DRAFT_541702</name>
</gene>
<evidence type="ECO:0000259" key="1">
    <source>
        <dbReference type="Pfam" id="PF06985"/>
    </source>
</evidence>
<evidence type="ECO:0000313" key="3">
    <source>
        <dbReference type="Proteomes" id="UP000235371"/>
    </source>
</evidence>
<name>A0A2J6SRF3_9HELO</name>
<proteinExistence type="predicted"/>